<dbReference type="Pfam" id="PF20171">
    <property type="entry name" value="OpcA_G6PD_C"/>
    <property type="match status" value="1"/>
</dbReference>
<protein>
    <submittedName>
        <fullName evidence="3">Glucose-6-phosphate dehydrogenase</fullName>
    </submittedName>
</protein>
<dbReference type="InterPro" id="IPR004555">
    <property type="entry name" value="G6PDH_assembly_OpcA"/>
</dbReference>
<dbReference type="EMBL" id="BNJG01000001">
    <property type="protein sequence ID" value="GHO54639.1"/>
    <property type="molecule type" value="Genomic_DNA"/>
</dbReference>
<dbReference type="RefSeq" id="WP_201371322.1">
    <property type="nucleotide sequence ID" value="NZ_BNJG01000001.1"/>
</dbReference>
<dbReference type="PANTHER" id="PTHR38658:SF1">
    <property type="entry name" value="OXPP CYCLE PROTEIN OPCA-RELATED"/>
    <property type="match status" value="1"/>
</dbReference>
<dbReference type="InterPro" id="IPR046802">
    <property type="entry name" value="OpcA_G6PD_C"/>
</dbReference>
<accession>A0ABQ3UPG7</accession>
<feature type="domain" description="Glucose-6-phosphate dehydrogenase assembly protein OpcA N-terminal" evidence="1">
    <location>
        <begin position="76"/>
        <end position="190"/>
    </location>
</feature>
<dbReference type="InterPro" id="IPR046801">
    <property type="entry name" value="OpcA_G6PD_N"/>
</dbReference>
<feature type="domain" description="Glucose-6-phosphate dehydrogenase assembly protein OpcA C-terminal" evidence="2">
    <location>
        <begin position="204"/>
        <end position="416"/>
    </location>
</feature>
<keyword evidence="4" id="KW-1185">Reference proteome</keyword>
<dbReference type="PANTHER" id="PTHR38658">
    <property type="entry name" value="OXPP CYCLE PROTEIN OPCA-RELATED"/>
    <property type="match status" value="1"/>
</dbReference>
<sequence>MTKASFENPGVHLPWAGKPVRIEEAEEILTSLWHLSADNVRISQNVNVRASVLNFVICAPDITTAQRASSLLRELCSTHIARVILLILDTSESSPTEVSTWVTLRSFPIISDIMRHNFEQITIMLSGSALRSAATIIQPLLKPELPIYLWWLQDPPRDETLFSRLAQTSNRVIVDSESFLQPENSLARLAAHLQDTAENSRWALSDLNWGRITPWRQLVAQFFDVPTYQDYLSGIYQIEIEHAISPTRDTTGANGSSPTTPTVNTTRALLFSAWLLKSLNWQIDTANERNQHHPETGEHSWHTSHATGKLQLPGTDELLVHSGRGSITIRPRVEPALTPGSLCLVRILSALDDKHATFAIDRADGAEYAITSVELPEGTRHQRTVSLGQSSSRIASTLLHDELEILGHDRLFEAALNEVYRLLVE</sequence>
<gene>
    <name evidence="3" type="ORF">KSB_31140</name>
</gene>
<reference evidence="3 4" key="1">
    <citation type="journal article" date="2021" name="Int. J. Syst. Evol. Microbiol.">
        <title>Reticulibacter mediterranei gen. nov., sp. nov., within the new family Reticulibacteraceae fam. nov., and Ktedonospora formicarum gen. nov., sp. nov., Ktedonobacter robiniae sp. nov., Dictyobacter formicarum sp. nov. and Dictyobacter arantiisoli sp. nov., belonging to the class Ktedonobacteria.</title>
        <authorList>
            <person name="Yabe S."/>
            <person name="Zheng Y."/>
            <person name="Wang C.M."/>
            <person name="Sakai Y."/>
            <person name="Abe K."/>
            <person name="Yokota A."/>
            <person name="Donadio S."/>
            <person name="Cavaletti L."/>
            <person name="Monciardini P."/>
        </authorList>
    </citation>
    <scope>NUCLEOTIDE SEQUENCE [LARGE SCALE GENOMIC DNA]</scope>
    <source>
        <strain evidence="3 4">SOSP1-30</strain>
    </source>
</reference>
<evidence type="ECO:0000259" key="2">
    <source>
        <dbReference type="Pfam" id="PF20171"/>
    </source>
</evidence>
<proteinExistence type="predicted"/>
<dbReference type="Pfam" id="PF10128">
    <property type="entry name" value="OpcA_G6PD_assem"/>
    <property type="match status" value="1"/>
</dbReference>
<evidence type="ECO:0000313" key="3">
    <source>
        <dbReference type="EMBL" id="GHO54639.1"/>
    </source>
</evidence>
<name>A0ABQ3UPG7_9CHLR</name>
<evidence type="ECO:0000259" key="1">
    <source>
        <dbReference type="Pfam" id="PF10128"/>
    </source>
</evidence>
<organism evidence="3 4">
    <name type="scientific">Ktedonobacter robiniae</name>
    <dbReference type="NCBI Taxonomy" id="2778365"/>
    <lineage>
        <taxon>Bacteria</taxon>
        <taxon>Bacillati</taxon>
        <taxon>Chloroflexota</taxon>
        <taxon>Ktedonobacteria</taxon>
        <taxon>Ktedonobacterales</taxon>
        <taxon>Ktedonobacteraceae</taxon>
        <taxon>Ktedonobacter</taxon>
    </lineage>
</organism>
<evidence type="ECO:0000313" key="4">
    <source>
        <dbReference type="Proteomes" id="UP000654345"/>
    </source>
</evidence>
<dbReference type="Proteomes" id="UP000654345">
    <property type="component" value="Unassembled WGS sequence"/>
</dbReference>
<comment type="caution">
    <text evidence="3">The sequence shown here is derived from an EMBL/GenBank/DDBJ whole genome shotgun (WGS) entry which is preliminary data.</text>
</comment>